<evidence type="ECO:0000313" key="2">
    <source>
        <dbReference type="EMBL" id="OMF14206.1"/>
    </source>
</evidence>
<dbReference type="Gene3D" id="1.10.10.10">
    <property type="entry name" value="Winged helix-like DNA-binding domain superfamily/Winged helix DNA-binding domain"/>
    <property type="match status" value="1"/>
</dbReference>
<sequence>MDVQVINSDLIRGNIDPIILSVLMPADNYGYSIIKEIYRKSGEQFELKEPTLYSSLKRLEKSGYVESYWGEETQGGRRKYYRITVQGLEAYREQLLAWQAAKTLIDYMIVSEEKGEEDL</sequence>
<dbReference type="PANTHER" id="PTHR33169:SF14">
    <property type="entry name" value="TRANSCRIPTIONAL REGULATOR RV3488"/>
    <property type="match status" value="1"/>
</dbReference>
<dbReference type="AlphaFoldDB" id="A0A1R1BWH5"/>
<evidence type="ECO:0000313" key="3">
    <source>
        <dbReference type="Proteomes" id="UP000187134"/>
    </source>
</evidence>
<evidence type="ECO:0000259" key="1">
    <source>
        <dbReference type="Pfam" id="PF03551"/>
    </source>
</evidence>
<dbReference type="SUPFAM" id="SSF46785">
    <property type="entry name" value="Winged helix' DNA-binding domain"/>
    <property type="match status" value="1"/>
</dbReference>
<feature type="domain" description="Transcription regulator PadR N-terminal" evidence="1">
    <location>
        <begin position="19"/>
        <end position="92"/>
    </location>
</feature>
<comment type="caution">
    <text evidence="2">The sequence shown here is derived from an EMBL/GenBank/DDBJ whole genome shotgun (WGS) entry which is preliminary data.</text>
</comment>
<dbReference type="PANTHER" id="PTHR33169">
    <property type="entry name" value="PADR-FAMILY TRANSCRIPTIONAL REGULATOR"/>
    <property type="match status" value="1"/>
</dbReference>
<dbReference type="InterPro" id="IPR052509">
    <property type="entry name" value="Metal_resp_DNA-bind_regulator"/>
</dbReference>
<dbReference type="Proteomes" id="UP000187134">
    <property type="component" value="Unassembled WGS sequence"/>
</dbReference>
<dbReference type="InterPro" id="IPR036388">
    <property type="entry name" value="WH-like_DNA-bd_sf"/>
</dbReference>
<dbReference type="OrthoDB" id="9808017at2"/>
<gene>
    <name evidence="2" type="ORF">BK131_12010</name>
</gene>
<organism evidence="2 3">
    <name type="scientific">Paenibacillus amylolyticus</name>
    <dbReference type="NCBI Taxonomy" id="1451"/>
    <lineage>
        <taxon>Bacteria</taxon>
        <taxon>Bacillati</taxon>
        <taxon>Bacillota</taxon>
        <taxon>Bacilli</taxon>
        <taxon>Bacillales</taxon>
        <taxon>Paenibacillaceae</taxon>
        <taxon>Paenibacillus</taxon>
    </lineage>
</organism>
<accession>A0A1R1BWH5</accession>
<name>A0A1R1BWH5_PAEAM</name>
<dbReference type="Pfam" id="PF03551">
    <property type="entry name" value="PadR"/>
    <property type="match status" value="1"/>
</dbReference>
<dbReference type="EMBL" id="MRTJ01000003">
    <property type="protein sequence ID" value="OMF14206.1"/>
    <property type="molecule type" value="Genomic_DNA"/>
</dbReference>
<dbReference type="InterPro" id="IPR005149">
    <property type="entry name" value="Tscrpt_reg_PadR_N"/>
</dbReference>
<dbReference type="InterPro" id="IPR036390">
    <property type="entry name" value="WH_DNA-bd_sf"/>
</dbReference>
<dbReference type="RefSeq" id="WP_076331807.1">
    <property type="nucleotide sequence ID" value="NZ_MRTJ01000003.1"/>
</dbReference>
<reference evidence="2 3" key="1">
    <citation type="submission" date="2016-11" db="EMBL/GenBank/DDBJ databases">
        <title>Paenibacillus species isolates.</title>
        <authorList>
            <person name="Beno S.M."/>
        </authorList>
    </citation>
    <scope>NUCLEOTIDE SEQUENCE [LARGE SCALE GENOMIC DNA]</scope>
    <source>
        <strain evidence="2 3">FSL H8-0246</strain>
    </source>
</reference>
<proteinExistence type="predicted"/>
<protein>
    <submittedName>
        <fullName evidence="2">PadR family transcriptional regulator</fullName>
    </submittedName>
</protein>